<keyword evidence="2" id="KW-0560">Oxidoreductase</keyword>
<dbReference type="PANTHER" id="PTHR42760:SF40">
    <property type="entry name" value="3-OXOACYL-[ACYL-CARRIER-PROTEIN] REDUCTASE, CHLOROPLASTIC"/>
    <property type="match status" value="1"/>
</dbReference>
<dbReference type="SUPFAM" id="SSF51735">
    <property type="entry name" value="NAD(P)-binding Rossmann-fold domains"/>
    <property type="match status" value="1"/>
</dbReference>
<evidence type="ECO:0000256" key="1">
    <source>
        <dbReference type="ARBA" id="ARBA00006484"/>
    </source>
</evidence>
<dbReference type="Proteomes" id="UP000245202">
    <property type="component" value="Unassembled WGS sequence"/>
</dbReference>
<dbReference type="GO" id="GO:0008206">
    <property type="term" value="P:bile acid metabolic process"/>
    <property type="evidence" value="ECO:0007669"/>
    <property type="project" value="UniProtKB-ARBA"/>
</dbReference>
<evidence type="ECO:0000313" key="3">
    <source>
        <dbReference type="EMBL" id="GBG07334.1"/>
    </source>
</evidence>
<reference evidence="3 4" key="1">
    <citation type="submission" date="2017-08" db="EMBL/GenBank/DDBJ databases">
        <title>Substantial Increase in Enzyme Production by Combined Drug-Resistance Mutations in Paenibacillus agaridevorans.</title>
        <authorList>
            <person name="Tanaka Y."/>
            <person name="Funane K."/>
            <person name="Hosaka T."/>
            <person name="Shiwa Y."/>
            <person name="Fujita N."/>
            <person name="Miyazaki T."/>
            <person name="Yoshikawa H."/>
            <person name="Murakami K."/>
            <person name="Kasahara K."/>
            <person name="Inaoka T."/>
            <person name="Hiraga Y."/>
            <person name="Ochi K."/>
        </authorList>
    </citation>
    <scope>NUCLEOTIDE SEQUENCE [LARGE SCALE GENOMIC DNA]</scope>
    <source>
        <strain evidence="3 4">T-3040</strain>
    </source>
</reference>
<dbReference type="PANTHER" id="PTHR42760">
    <property type="entry name" value="SHORT-CHAIN DEHYDROGENASES/REDUCTASES FAMILY MEMBER"/>
    <property type="match status" value="1"/>
</dbReference>
<keyword evidence="4" id="KW-1185">Reference proteome</keyword>
<protein>
    <submittedName>
        <fullName evidence="3">Short-chain dehydrogenase</fullName>
    </submittedName>
</protein>
<dbReference type="InterPro" id="IPR036291">
    <property type="entry name" value="NAD(P)-bd_dom_sf"/>
</dbReference>
<evidence type="ECO:0000256" key="2">
    <source>
        <dbReference type="ARBA" id="ARBA00023002"/>
    </source>
</evidence>
<dbReference type="GO" id="GO:0030497">
    <property type="term" value="P:fatty acid elongation"/>
    <property type="evidence" value="ECO:0007669"/>
    <property type="project" value="TreeGrafter"/>
</dbReference>
<dbReference type="PRINTS" id="PR00081">
    <property type="entry name" value="GDHRDH"/>
</dbReference>
<name>A0A2R5EVC7_9BACL</name>
<proteinExistence type="inferred from homology"/>
<gene>
    <name evidence="3" type="ORF">PAT3040_01882</name>
</gene>
<accession>A0A2R5EVC7</accession>
<organism evidence="3 4">
    <name type="scientific">Paenibacillus agaridevorans</name>
    <dbReference type="NCBI Taxonomy" id="171404"/>
    <lineage>
        <taxon>Bacteria</taxon>
        <taxon>Bacillati</taxon>
        <taxon>Bacillota</taxon>
        <taxon>Bacilli</taxon>
        <taxon>Bacillales</taxon>
        <taxon>Paenibacillaceae</taxon>
        <taxon>Paenibacillus</taxon>
    </lineage>
</organism>
<dbReference type="InterPro" id="IPR002347">
    <property type="entry name" value="SDR_fam"/>
</dbReference>
<sequence length="245" mass="26992">MYGEHISTALCEAGAHVIIASRNEEKCQALADRFNERGYKASGMKLDLSDEQSIIAFIAEVSDRYGRIDILVNNSVSRYGLNNVEETTAEGWNMAQQVNGTGLMLISREAVKLMRAAGKGNIINIASIQGAQAPHFPVYGDTGMTSGVEYTFAKWGMIGMTKWMASYYGPYNIRVNAISPGGYYEGENQHEEHSNAFVNNYKSMTPLGRLAEDDDIKGPIVFLASEASRYITGHNLLLDGGWTIW</sequence>
<dbReference type="PRINTS" id="PR00080">
    <property type="entry name" value="SDRFAMILY"/>
</dbReference>
<dbReference type="AlphaFoldDB" id="A0A2R5EVC7"/>
<dbReference type="GO" id="GO:0016616">
    <property type="term" value="F:oxidoreductase activity, acting on the CH-OH group of donors, NAD or NADP as acceptor"/>
    <property type="evidence" value="ECO:0007669"/>
    <property type="project" value="TreeGrafter"/>
</dbReference>
<evidence type="ECO:0000313" key="4">
    <source>
        <dbReference type="Proteomes" id="UP000245202"/>
    </source>
</evidence>
<dbReference type="Gene3D" id="3.40.50.720">
    <property type="entry name" value="NAD(P)-binding Rossmann-like Domain"/>
    <property type="match status" value="1"/>
</dbReference>
<dbReference type="EMBL" id="BDQX01000089">
    <property type="protein sequence ID" value="GBG07334.1"/>
    <property type="molecule type" value="Genomic_DNA"/>
</dbReference>
<comment type="similarity">
    <text evidence="1">Belongs to the short-chain dehydrogenases/reductases (SDR) family.</text>
</comment>
<dbReference type="FunFam" id="3.40.50.720:FF:000084">
    <property type="entry name" value="Short-chain dehydrogenase reductase"/>
    <property type="match status" value="1"/>
</dbReference>
<comment type="caution">
    <text evidence="3">The sequence shown here is derived from an EMBL/GenBank/DDBJ whole genome shotgun (WGS) entry which is preliminary data.</text>
</comment>
<dbReference type="Pfam" id="PF13561">
    <property type="entry name" value="adh_short_C2"/>
    <property type="match status" value="1"/>
</dbReference>